<keyword evidence="4" id="KW-0788">Thiol protease</keyword>
<dbReference type="EnsemblPlants" id="KRG99334">
    <property type="protein sequence ID" value="KRG99334"/>
    <property type="gene ID" value="GLYMA_18G137700"/>
</dbReference>
<dbReference type="GO" id="GO:0070139">
    <property type="term" value="F:SUMO-specific endopeptidase activity"/>
    <property type="evidence" value="ECO:0000318"/>
    <property type="project" value="GO_Central"/>
</dbReference>
<dbReference type="GO" id="GO:0016929">
    <property type="term" value="F:deSUMOylase activity"/>
    <property type="evidence" value="ECO:0000318"/>
    <property type="project" value="GO_Central"/>
</dbReference>
<dbReference type="GeneID" id="100790705"/>
<feature type="region of interest" description="Disordered" evidence="5">
    <location>
        <begin position="1"/>
        <end position="77"/>
    </location>
</feature>
<dbReference type="EMBL" id="CM000851">
    <property type="protein sequence ID" value="KRG99334.1"/>
    <property type="molecule type" value="Genomic_DNA"/>
</dbReference>
<dbReference type="InterPro" id="IPR003653">
    <property type="entry name" value="Peptidase_C48_C"/>
</dbReference>
<dbReference type="PaxDb" id="3847-GLYMA18G18951.1"/>
<dbReference type="Gene3D" id="1.10.418.20">
    <property type="match status" value="1"/>
</dbReference>
<dbReference type="GO" id="GO:0016926">
    <property type="term" value="P:protein desumoylation"/>
    <property type="evidence" value="ECO:0007669"/>
    <property type="project" value="UniProtKB-ARBA"/>
</dbReference>
<feature type="region of interest" description="Disordered" evidence="5">
    <location>
        <begin position="174"/>
        <end position="203"/>
    </location>
</feature>
<evidence type="ECO:0000256" key="3">
    <source>
        <dbReference type="ARBA" id="ARBA00022801"/>
    </source>
</evidence>
<feature type="compositionally biased region" description="Basic and acidic residues" evidence="5">
    <location>
        <begin position="54"/>
        <end position="69"/>
    </location>
</feature>
<comment type="similarity">
    <text evidence="1">Belongs to the peptidase C48 family.</text>
</comment>
<keyword evidence="9" id="KW-1185">Reference proteome</keyword>
<gene>
    <name evidence="8" type="primary">LOC100790705</name>
    <name evidence="7" type="ORF">GLYMA_18G137700</name>
</gene>
<name>K7MRZ4_SOYBN</name>
<dbReference type="Proteomes" id="UP000008827">
    <property type="component" value="Chromosome 18"/>
</dbReference>
<dbReference type="AlphaFoldDB" id="K7MRZ4"/>
<evidence type="ECO:0000313" key="7">
    <source>
        <dbReference type="EMBL" id="KRG99334.1"/>
    </source>
</evidence>
<evidence type="ECO:0000256" key="2">
    <source>
        <dbReference type="ARBA" id="ARBA00022670"/>
    </source>
</evidence>
<feature type="compositionally biased region" description="Basic residues" evidence="5">
    <location>
        <begin position="189"/>
        <end position="198"/>
    </location>
</feature>
<feature type="domain" description="Ubiquitin-like protease family profile" evidence="6">
    <location>
        <begin position="304"/>
        <end position="497"/>
    </location>
</feature>
<dbReference type="eggNOG" id="KOG0779">
    <property type="taxonomic scope" value="Eukaryota"/>
</dbReference>
<dbReference type="Gene3D" id="3.30.310.130">
    <property type="entry name" value="Ubiquitin-related"/>
    <property type="match status" value="1"/>
</dbReference>
<dbReference type="PANTHER" id="PTHR46915:SF2">
    <property type="entry name" value="UBIQUITIN-LIKE PROTEASE 4"/>
    <property type="match status" value="1"/>
</dbReference>
<keyword evidence="3" id="KW-0378">Hydrolase</keyword>
<evidence type="ECO:0000256" key="4">
    <source>
        <dbReference type="ARBA" id="ARBA00022807"/>
    </source>
</evidence>
<evidence type="ECO:0000256" key="5">
    <source>
        <dbReference type="SAM" id="MobiDB-lite"/>
    </source>
</evidence>
<dbReference type="Gramene" id="KRG99334">
    <property type="protein sequence ID" value="KRG99334"/>
    <property type="gene ID" value="GLYMA_18G137700"/>
</dbReference>
<evidence type="ECO:0000256" key="1">
    <source>
        <dbReference type="ARBA" id="ARBA00005234"/>
    </source>
</evidence>
<dbReference type="PROSITE" id="PS50600">
    <property type="entry name" value="ULP_PROTEASE"/>
    <property type="match status" value="1"/>
</dbReference>
<feature type="compositionally biased region" description="Basic and acidic residues" evidence="5">
    <location>
        <begin position="90"/>
        <end position="113"/>
    </location>
</feature>
<dbReference type="GO" id="GO:0005634">
    <property type="term" value="C:nucleus"/>
    <property type="evidence" value="ECO:0000318"/>
    <property type="project" value="GO_Central"/>
</dbReference>
<organism evidence="8">
    <name type="scientific">Glycine max</name>
    <name type="common">Soybean</name>
    <name type="synonym">Glycine hispida</name>
    <dbReference type="NCBI Taxonomy" id="3847"/>
    <lineage>
        <taxon>Eukaryota</taxon>
        <taxon>Viridiplantae</taxon>
        <taxon>Streptophyta</taxon>
        <taxon>Embryophyta</taxon>
        <taxon>Tracheophyta</taxon>
        <taxon>Spermatophyta</taxon>
        <taxon>Magnoliopsida</taxon>
        <taxon>eudicotyledons</taxon>
        <taxon>Gunneridae</taxon>
        <taxon>Pentapetalae</taxon>
        <taxon>rosids</taxon>
        <taxon>fabids</taxon>
        <taxon>Fabales</taxon>
        <taxon>Fabaceae</taxon>
        <taxon>Papilionoideae</taxon>
        <taxon>50 kb inversion clade</taxon>
        <taxon>NPAAA clade</taxon>
        <taxon>indigoferoid/millettioid clade</taxon>
        <taxon>Phaseoleae</taxon>
        <taxon>Glycine</taxon>
        <taxon>Glycine subgen. Soja</taxon>
    </lineage>
</organism>
<dbReference type="RefSeq" id="XP_003551198.1">
    <property type="nucleotide sequence ID" value="XM_003551150.4"/>
</dbReference>
<dbReference type="KEGG" id="gmx:100790705"/>
<dbReference type="OMA" id="MEENTDC"/>
<keyword evidence="2" id="KW-0645">Protease</keyword>
<reference evidence="7 8" key="1">
    <citation type="journal article" date="2010" name="Nature">
        <title>Genome sequence of the palaeopolyploid soybean.</title>
        <authorList>
            <person name="Schmutz J."/>
            <person name="Cannon S.B."/>
            <person name="Schlueter J."/>
            <person name="Ma J."/>
            <person name="Mitros T."/>
            <person name="Nelson W."/>
            <person name="Hyten D.L."/>
            <person name="Song Q."/>
            <person name="Thelen J.J."/>
            <person name="Cheng J."/>
            <person name="Xu D."/>
            <person name="Hellsten U."/>
            <person name="May G.D."/>
            <person name="Yu Y."/>
            <person name="Sakurai T."/>
            <person name="Umezawa T."/>
            <person name="Bhattacharyya M.K."/>
            <person name="Sandhu D."/>
            <person name="Valliyodan B."/>
            <person name="Lindquist E."/>
            <person name="Peto M."/>
            <person name="Grant D."/>
            <person name="Shu S."/>
            <person name="Goodstein D."/>
            <person name="Barry K."/>
            <person name="Futrell-Griggs M."/>
            <person name="Abernathy B."/>
            <person name="Du J."/>
            <person name="Tian Z."/>
            <person name="Zhu L."/>
            <person name="Gill N."/>
            <person name="Joshi T."/>
            <person name="Libault M."/>
            <person name="Sethuraman A."/>
            <person name="Zhang X.-C."/>
            <person name="Shinozaki K."/>
            <person name="Nguyen H.T."/>
            <person name="Wing R.A."/>
            <person name="Cregan P."/>
            <person name="Specht J."/>
            <person name="Grimwood J."/>
            <person name="Rokhsar D."/>
            <person name="Stacey G."/>
            <person name="Shoemaker R.C."/>
            <person name="Jackson S.A."/>
        </authorList>
    </citation>
    <scope>NUCLEOTIDE SEQUENCE [LARGE SCALE GENOMIC DNA]</scope>
    <source>
        <strain evidence="8">cv. Williams 82</strain>
        <tissue evidence="7">Callus</tissue>
    </source>
</reference>
<dbReference type="Pfam" id="PF02902">
    <property type="entry name" value="Peptidase_C48"/>
    <property type="match status" value="1"/>
</dbReference>
<sequence length="586" mass="67955">MEEQQQQRQQKPKGPLPIDWSRQFQSDSPPREYDVVPASAVMSSADQDDLSAIPDHKLRESIQSKKRTLDVTGKNLPDKGVKLRATIDRYQQELTRREQQKRLRQEDDKDRKPQPGQASCTDAVTEGVSNDLREENLSSQAQSQSTFASCFVNKMEDNTNCTASDAFRKEISLFKHRGNQKIQDNGEPRRRKRHRSSSRKLQFQCPSKLSKRDTFSDGKTCRATSPFSLWNNGRNLPRCYPKVKDAFQAIQLDGSRPRKPIVLDIDDDDDDDEAHIVEKTENKFPEYLKEAKIYFPSRDDPECVEICYTDTNCLAPEGYLTSTIMNFYIQYLQQQALLTNRSLSDYHFFNTYFYKKLKEAVSYKQSDREMIFAKFRRWWKGVNIFQKAYVLIPIHEDLHWSLIIICIPDKEYESGPIILHLDSLGLHSSKSVFDNIKSYLIEEKNYMDREDVSLDVSIADRIWKCLPRRIESQIIQVPQQKNEYDCGLFVLYFIERFMEEAPERLKRKDLDMFGRRWFKPQEASNLRVKILKLLLEKLQNSITDNCNSESSPSSSAGPATDCVETARDSVTGPVTDCVETAQDSVT</sequence>
<feature type="region of interest" description="Disordered" evidence="5">
    <location>
        <begin position="90"/>
        <end position="123"/>
    </location>
</feature>
<protein>
    <recommendedName>
        <fullName evidence="6">Ubiquitin-like protease family profile domain-containing protein</fullName>
    </recommendedName>
</protein>
<dbReference type="SMR" id="K7MRZ4"/>
<dbReference type="InterPro" id="IPR038765">
    <property type="entry name" value="Papain-like_cys_pep_sf"/>
</dbReference>
<dbReference type="OrthoDB" id="442460at2759"/>
<reference evidence="7" key="3">
    <citation type="submission" date="2018-07" db="EMBL/GenBank/DDBJ databases">
        <title>WGS assembly of Glycine max.</title>
        <authorList>
            <person name="Schmutz J."/>
            <person name="Cannon S."/>
            <person name="Schlueter J."/>
            <person name="Ma J."/>
            <person name="Mitros T."/>
            <person name="Nelson W."/>
            <person name="Hyten D."/>
            <person name="Song Q."/>
            <person name="Thelen J."/>
            <person name="Cheng J."/>
            <person name="Xu D."/>
            <person name="Hellsten U."/>
            <person name="May G."/>
            <person name="Yu Y."/>
            <person name="Sakurai T."/>
            <person name="Umezawa T."/>
            <person name="Bhattacharyya M."/>
            <person name="Sandhu D."/>
            <person name="Valliyodan B."/>
            <person name="Lindquist E."/>
            <person name="Peto M."/>
            <person name="Grant D."/>
            <person name="Shu S."/>
            <person name="Goodstein D."/>
            <person name="Barry K."/>
            <person name="Futrell-Griggs M."/>
            <person name="Abernathy B."/>
            <person name="Du J."/>
            <person name="Tian Z."/>
            <person name="Zhu L."/>
            <person name="Gill N."/>
            <person name="Joshi T."/>
            <person name="Libault M."/>
            <person name="Sethuraman A."/>
            <person name="Zhang X."/>
            <person name="Shinozaki K."/>
            <person name="Nguyen H."/>
            <person name="Wing R."/>
            <person name="Cregan P."/>
            <person name="Specht J."/>
            <person name="Grimwood J."/>
            <person name="Rokhsar D."/>
            <person name="Stacey G."/>
            <person name="Shoemaker R."/>
            <person name="Jackson S."/>
        </authorList>
    </citation>
    <scope>NUCLEOTIDE SEQUENCE</scope>
    <source>
        <tissue evidence="7">Callus</tissue>
    </source>
</reference>
<feature type="region of interest" description="Disordered" evidence="5">
    <location>
        <begin position="544"/>
        <end position="567"/>
    </location>
</feature>
<evidence type="ECO:0000259" key="6">
    <source>
        <dbReference type="PROSITE" id="PS50600"/>
    </source>
</evidence>
<dbReference type="STRING" id="3847.K7MRZ4"/>
<dbReference type="SUPFAM" id="SSF54001">
    <property type="entry name" value="Cysteine proteinases"/>
    <property type="match status" value="1"/>
</dbReference>
<evidence type="ECO:0000313" key="9">
    <source>
        <dbReference type="Proteomes" id="UP000008827"/>
    </source>
</evidence>
<accession>K7MRZ4</accession>
<evidence type="ECO:0000313" key="8">
    <source>
        <dbReference type="EnsemblPlants" id="KRG99334"/>
    </source>
</evidence>
<dbReference type="GO" id="GO:0006508">
    <property type="term" value="P:proteolysis"/>
    <property type="evidence" value="ECO:0007669"/>
    <property type="project" value="UniProtKB-KW"/>
</dbReference>
<dbReference type="HOGENOM" id="CLU_027032_0_0_1"/>
<proteinExistence type="inferred from homology"/>
<reference evidence="8" key="2">
    <citation type="submission" date="2018-02" db="UniProtKB">
        <authorList>
            <consortium name="EnsemblPlants"/>
        </authorList>
    </citation>
    <scope>IDENTIFICATION</scope>
    <source>
        <strain evidence="8">Williams 82</strain>
    </source>
</reference>
<dbReference type="PANTHER" id="PTHR46915">
    <property type="entry name" value="UBIQUITIN-LIKE PROTEASE 4-RELATED"/>
    <property type="match status" value="1"/>
</dbReference>